<reference evidence="9 12" key="2">
    <citation type="journal article" date="2019" name="Emerg. Microbes Infect.">
        <title>Comprehensive subspecies identification of 175 nontuberculous mycobacteria species based on 7547 genomic profiles.</title>
        <authorList>
            <person name="Matsumoto Y."/>
            <person name="Kinjo T."/>
            <person name="Motooka D."/>
            <person name="Nabeya D."/>
            <person name="Jung N."/>
            <person name="Uechi K."/>
            <person name="Horii T."/>
            <person name="Iida T."/>
            <person name="Fujita J."/>
            <person name="Nakamura S."/>
        </authorList>
    </citation>
    <scope>NUCLEOTIDE SEQUENCE [LARGE SCALE GENOMIC DNA]</scope>
    <source>
        <strain evidence="9 12">JCM 6377</strain>
    </source>
</reference>
<dbReference type="NCBIfam" id="TIGR00833">
    <property type="entry name" value="actII"/>
    <property type="match status" value="1"/>
</dbReference>
<keyword evidence="5 7" id="KW-1133">Transmembrane helix</keyword>
<organism evidence="10 11">
    <name type="scientific">Mycolicibacterium agri</name>
    <name type="common">Mycobacterium agri</name>
    <dbReference type="NCBI Taxonomy" id="36811"/>
    <lineage>
        <taxon>Bacteria</taxon>
        <taxon>Bacillati</taxon>
        <taxon>Actinomycetota</taxon>
        <taxon>Actinomycetes</taxon>
        <taxon>Mycobacteriales</taxon>
        <taxon>Mycobacteriaceae</taxon>
        <taxon>Mycolicibacterium</taxon>
    </lineage>
</organism>
<dbReference type="EMBL" id="BLKS01000001">
    <property type="protein sequence ID" value="GFG50539.1"/>
    <property type="molecule type" value="Genomic_DNA"/>
</dbReference>
<feature type="transmembrane region" description="Helical" evidence="7">
    <location>
        <begin position="226"/>
        <end position="246"/>
    </location>
</feature>
<accession>A0A2A7MQ99</accession>
<dbReference type="OrthoDB" id="4758927at2"/>
<feature type="transmembrane region" description="Helical" evidence="7">
    <location>
        <begin position="258"/>
        <end position="281"/>
    </location>
</feature>
<keyword evidence="3" id="KW-1003">Cell membrane</keyword>
<keyword evidence="6 7" id="KW-0472">Membrane</keyword>
<evidence type="ECO:0000256" key="1">
    <source>
        <dbReference type="ARBA" id="ARBA00004651"/>
    </source>
</evidence>
<feature type="transmembrane region" description="Helical" evidence="7">
    <location>
        <begin position="897"/>
        <end position="920"/>
    </location>
</feature>
<feature type="transmembrane region" description="Helical" evidence="7">
    <location>
        <begin position="302"/>
        <end position="325"/>
    </location>
</feature>
<evidence type="ECO:0000313" key="11">
    <source>
        <dbReference type="Proteomes" id="UP000220914"/>
    </source>
</evidence>
<feature type="transmembrane region" description="Helical" evidence="7">
    <location>
        <begin position="871"/>
        <end position="891"/>
    </location>
</feature>
<reference evidence="10 11" key="1">
    <citation type="submission" date="2017-10" db="EMBL/GenBank/DDBJ databases">
        <title>The new phylogeny of genus Mycobacterium.</title>
        <authorList>
            <person name="Tortoli E."/>
            <person name="Trovato A."/>
            <person name="Cirillo D.M."/>
        </authorList>
    </citation>
    <scope>NUCLEOTIDE SEQUENCE [LARGE SCALE GENOMIC DNA]</scope>
    <source>
        <strain evidence="10 11">CCUG37673</strain>
    </source>
</reference>
<comment type="caution">
    <text evidence="10">The sequence shown here is derived from an EMBL/GenBank/DDBJ whole genome shotgun (WGS) entry which is preliminary data.</text>
</comment>
<dbReference type="Proteomes" id="UP000220914">
    <property type="component" value="Unassembled WGS sequence"/>
</dbReference>
<dbReference type="InterPro" id="IPR050545">
    <property type="entry name" value="Mycobact_MmpL"/>
</dbReference>
<evidence type="ECO:0000256" key="3">
    <source>
        <dbReference type="ARBA" id="ARBA00022475"/>
    </source>
</evidence>
<dbReference type="FunFam" id="1.20.1640.10:FF:000018">
    <property type="entry name" value="Transmembrane transport protein MmpL10"/>
    <property type="match status" value="1"/>
</dbReference>
<proteinExistence type="inferred from homology"/>
<evidence type="ECO:0000313" key="12">
    <source>
        <dbReference type="Proteomes" id="UP000465302"/>
    </source>
</evidence>
<reference evidence="9" key="3">
    <citation type="submission" date="2020-02" db="EMBL/GenBank/DDBJ databases">
        <authorList>
            <person name="Matsumoto Y."/>
            <person name="Motooka D."/>
            <person name="Nakamura S."/>
        </authorList>
    </citation>
    <scope>NUCLEOTIDE SEQUENCE</scope>
    <source>
        <strain evidence="9">JCM 6377</strain>
    </source>
</reference>
<feature type="domain" description="Membrane transport protein MMPL" evidence="8">
    <location>
        <begin position="616"/>
        <end position="943"/>
    </location>
</feature>
<dbReference type="InterPro" id="IPR004707">
    <property type="entry name" value="MmpL_fam"/>
</dbReference>
<dbReference type="PANTHER" id="PTHR33406">
    <property type="entry name" value="MEMBRANE PROTEIN MJ1562-RELATED"/>
    <property type="match status" value="1"/>
</dbReference>
<comment type="similarity">
    <text evidence="2">Belongs to the resistance-nodulation-cell division (RND) (TC 2.A.6) family. MmpL subfamily.</text>
</comment>
<feature type="transmembrane region" description="Helical" evidence="7">
    <location>
        <begin position="796"/>
        <end position="821"/>
    </location>
</feature>
<dbReference type="Gene3D" id="1.20.1640.10">
    <property type="entry name" value="Multidrug efflux transporter AcrB transmembrane domain"/>
    <property type="match status" value="2"/>
</dbReference>
<feature type="transmembrane region" description="Helical" evidence="7">
    <location>
        <begin position="827"/>
        <end position="850"/>
    </location>
</feature>
<sequence>MRRKRPQGSFVARTIHRFALLIILAWLVVIVVSTLLSVNGNLAAAIPSLERVAEEHSVSLMPKDAPSVQAMTRIGRTFQESNSDSSAMIVLEGEEPLGEDARNYYAGLIRDLRNDPAHVEHVQDLWGDRLTSSSVQSPDGRATYVQLNLVGDQGTAQGDESVAAVRDIVNRSTAPPGVKAYVTGPGPLASDTQLAGNQSVLKITLVTVVVIFTVLLFVYRSIVTVILLLTMVGIELGAARGIVAFLGHSEVLTLSTFAVNMLVFLGIAAGTDYGIFFFGRYQEARQSGEDPKTAYFSMFRGVTPVVLASGLTIAGAIFCLSFARLPYFHSMALPCAIGMLVSVAAAVTVVPAGVALASRFGALEPKRTIRARRWRGIGTAIVRWPAPILVSSLALALIGLATLPGYQSSFNDRLYVPDDIPANQGYLAAERHFSQARLMPDILLIEADHDMRNPADFLVLNRLAKAVFKIRGVSRVQGITRPEGTPIGHTSIPFLLSLQSASQKQMMKFQEERVNDMLKQADDLATMIAAMQDQYRVTQEIYQITHRTIQTTHELKAAVDEVRDNVANFDDFFRPIRNYLYWEQHCFNIPLCYSIRSIFDALDGVDRISGKIELLLENLDQLDVLMPQMFEQIPLLIDSMQTMRTMLLTMHSTMSGFLKTVDESSQNVTAMGQAFDESRNDDSFYLPPETFENEDFKRAMESFLSPDGKAARFIISHRGDPASLDGIARVDQIKAAAEEALKGTPLVNAKAYMAGSASTAKDWHDGSTYDLWIAGIAALCLVFIIMLIITRSLIAALVIVGTVALSLGASFGVSVLLWQYILGIHLHWMVLAMSVIILLAVGSDYNLLLVSRMKEEIGAGINTGIIRAMGGTGKVVTTAGLVFALTMASMVVSDLRIIGQIGTTIGLGLLFDTMIVRSFMTPSIAALLGRWFWWPQRVRPRPASALLESRAPRWAARRYLLNEARPMDDNAPTIPISGPLR</sequence>
<evidence type="ECO:0000256" key="5">
    <source>
        <dbReference type="ARBA" id="ARBA00022989"/>
    </source>
</evidence>
<evidence type="ECO:0000313" key="9">
    <source>
        <dbReference type="EMBL" id="GFG50539.1"/>
    </source>
</evidence>
<dbReference type="EMBL" id="PDCP01000122">
    <property type="protein sequence ID" value="PEG33328.1"/>
    <property type="molecule type" value="Genomic_DNA"/>
</dbReference>
<dbReference type="GO" id="GO:0005886">
    <property type="term" value="C:plasma membrane"/>
    <property type="evidence" value="ECO:0007669"/>
    <property type="project" value="UniProtKB-SubCell"/>
</dbReference>
<gene>
    <name evidence="10" type="ORF">CQY20_31385</name>
    <name evidence="9" type="ORF">MAGR_19800</name>
</gene>
<feature type="transmembrane region" description="Helical" evidence="7">
    <location>
        <begin position="771"/>
        <end position="789"/>
    </location>
</feature>
<evidence type="ECO:0000256" key="7">
    <source>
        <dbReference type="SAM" id="Phobius"/>
    </source>
</evidence>
<feature type="domain" description="Membrane transport protein MMPL" evidence="8">
    <location>
        <begin position="60"/>
        <end position="388"/>
    </location>
</feature>
<dbReference type="InterPro" id="IPR004869">
    <property type="entry name" value="MMPL_dom"/>
</dbReference>
<dbReference type="AlphaFoldDB" id="A0A2A7MQ99"/>
<dbReference type="FunFam" id="1.20.1640.10:FF:000020">
    <property type="entry name" value="Transmembrane transport protein MmpL10"/>
    <property type="match status" value="1"/>
</dbReference>
<dbReference type="RefSeq" id="WP_097944879.1">
    <property type="nucleotide sequence ID" value="NZ_BLKS01000001.1"/>
</dbReference>
<dbReference type="PANTHER" id="PTHR33406:SF6">
    <property type="entry name" value="MEMBRANE PROTEIN YDGH-RELATED"/>
    <property type="match status" value="1"/>
</dbReference>
<evidence type="ECO:0000259" key="8">
    <source>
        <dbReference type="Pfam" id="PF03176"/>
    </source>
</evidence>
<name>A0A2A7MQ99_MYCAG</name>
<keyword evidence="11" id="KW-1185">Reference proteome</keyword>
<feature type="transmembrane region" description="Helical" evidence="7">
    <location>
        <begin position="331"/>
        <end position="360"/>
    </location>
</feature>
<feature type="transmembrane region" description="Helical" evidence="7">
    <location>
        <begin position="381"/>
        <end position="403"/>
    </location>
</feature>
<evidence type="ECO:0000256" key="4">
    <source>
        <dbReference type="ARBA" id="ARBA00022692"/>
    </source>
</evidence>
<feature type="transmembrane region" description="Helical" evidence="7">
    <location>
        <begin position="200"/>
        <end position="219"/>
    </location>
</feature>
<dbReference type="Pfam" id="PF03176">
    <property type="entry name" value="MMPL"/>
    <property type="match status" value="2"/>
</dbReference>
<dbReference type="SUPFAM" id="SSF82866">
    <property type="entry name" value="Multidrug efflux transporter AcrB transmembrane domain"/>
    <property type="match status" value="2"/>
</dbReference>
<keyword evidence="4 7" id="KW-0812">Transmembrane</keyword>
<comment type="subcellular location">
    <subcellularLocation>
        <location evidence="1">Cell membrane</location>
        <topology evidence="1">Multi-pass membrane protein</topology>
    </subcellularLocation>
</comment>
<evidence type="ECO:0000256" key="6">
    <source>
        <dbReference type="ARBA" id="ARBA00023136"/>
    </source>
</evidence>
<evidence type="ECO:0000313" key="10">
    <source>
        <dbReference type="EMBL" id="PEG33328.1"/>
    </source>
</evidence>
<evidence type="ECO:0000256" key="2">
    <source>
        <dbReference type="ARBA" id="ARBA00010157"/>
    </source>
</evidence>
<dbReference type="Proteomes" id="UP000465302">
    <property type="component" value="Unassembled WGS sequence"/>
</dbReference>
<protein>
    <submittedName>
        <fullName evidence="9 10">Transporter</fullName>
    </submittedName>
</protein>